<dbReference type="AlphaFoldDB" id="C3PIB9"/>
<proteinExistence type="predicted"/>
<organism evidence="1 2">
    <name type="scientific">Corynebacterium aurimucosum (strain ATCC 700975 / DSM 44827 / CIP 107346 / CN-1)</name>
    <name type="common">Corynebacterium nigricans</name>
    <dbReference type="NCBI Taxonomy" id="548476"/>
    <lineage>
        <taxon>Bacteria</taxon>
        <taxon>Bacillati</taxon>
        <taxon>Actinomycetota</taxon>
        <taxon>Actinomycetes</taxon>
        <taxon>Mycobacteriales</taxon>
        <taxon>Corynebacteriaceae</taxon>
        <taxon>Corynebacterium</taxon>
    </lineage>
</organism>
<dbReference type="HOGENOM" id="CLU_167629_0_0_11"/>
<dbReference type="OrthoDB" id="1954318at2"/>
<protein>
    <recommendedName>
        <fullName evidence="3">HK97 gp10 family phage protein</fullName>
    </recommendedName>
</protein>
<accession>C3PIB9</accession>
<evidence type="ECO:0008006" key="3">
    <source>
        <dbReference type="Google" id="ProtNLM"/>
    </source>
</evidence>
<dbReference type="EMBL" id="CP001601">
    <property type="protein sequence ID" value="ACP33573.1"/>
    <property type="molecule type" value="Genomic_DNA"/>
</dbReference>
<evidence type="ECO:0000313" key="2">
    <source>
        <dbReference type="Proteomes" id="UP000002077"/>
    </source>
</evidence>
<gene>
    <name evidence="1" type="ordered locus">cauri_1980</name>
</gene>
<dbReference type="KEGG" id="car:cauri_1980"/>
<keyword evidence="2" id="KW-1185">Reference proteome</keyword>
<dbReference type="RefSeq" id="WP_010190948.1">
    <property type="nucleotide sequence ID" value="NC_012590.1"/>
</dbReference>
<sequence length="116" mass="12746">MSLRLNTEQVKQRVKQGAVQGVSEAARVVEATSVDLTPLGETGNLRQSAQAVPGTDTGGKVEGVVRYDGLPYIRRQHEETTWNHPRAGQAKYLETARAQNAERVAQIIRNHVKGMI</sequence>
<dbReference type="Proteomes" id="UP000002077">
    <property type="component" value="Chromosome"/>
</dbReference>
<evidence type="ECO:0000313" key="1">
    <source>
        <dbReference type="EMBL" id="ACP33573.1"/>
    </source>
</evidence>
<dbReference type="GeneID" id="31924622"/>
<reference evidence="1 2" key="1">
    <citation type="journal article" date="2010" name="BMC Genomics">
        <title>Complete genome sequence and lifestyle of black-pigmented Corynebacterium aurimucosum ATCC 700975 (formerly C. nigricans CN-1) isolated from a vaginal swab of a woman with spontaneous abortion.</title>
        <authorList>
            <person name="Trost E."/>
            <person name="Gotker S."/>
            <person name="Schneider J."/>
            <person name="Schneiker-Bekel S."/>
            <person name="Szczepanowski R."/>
            <person name="Tilker A."/>
            <person name="Viehoever P."/>
            <person name="Arnold W."/>
            <person name="Bekel T."/>
            <person name="Blom J."/>
            <person name="Gartemann K.H."/>
            <person name="Linke B."/>
            <person name="Goesmann A."/>
            <person name="Puhler A."/>
            <person name="Shukla S.K."/>
            <person name="Tauch A."/>
        </authorList>
    </citation>
    <scope>NUCLEOTIDE SEQUENCE [LARGE SCALE GENOMIC DNA]</scope>
    <source>
        <strain evidence="2">ATCC 700975 / DSM 44827 / CIP 107346 / CN-1</strain>
    </source>
</reference>
<dbReference type="STRING" id="548476.cauri_1980"/>
<name>C3PIB9_CORA7</name>